<dbReference type="InterPro" id="IPR004274">
    <property type="entry name" value="FCP1_dom"/>
</dbReference>
<feature type="domain" description="FCP1 homology" evidence="2">
    <location>
        <begin position="232"/>
        <end position="433"/>
    </location>
</feature>
<accession>A0AAX4JQ54</accession>
<dbReference type="PROSITE" id="PS50969">
    <property type="entry name" value="FCP1"/>
    <property type="match status" value="1"/>
</dbReference>
<evidence type="ECO:0000313" key="3">
    <source>
        <dbReference type="EMBL" id="WWC87509.1"/>
    </source>
</evidence>
<feature type="compositionally biased region" description="Low complexity" evidence="1">
    <location>
        <begin position="182"/>
        <end position="197"/>
    </location>
</feature>
<dbReference type="SMART" id="SM00577">
    <property type="entry name" value="CPDc"/>
    <property type="match status" value="1"/>
</dbReference>
<sequence>MSYLNYKRGYEYRSEPTYRQTDCSRWNGRDNYNGESSSSRYNQRYPQHNDQNHRYDDRRTWNGSGAREDPIYVNDYASRPYQGRSGWGEYAAGSDSQHPEYRDYGRRNDYNAHQDQRYGYEPIFDERYQPHNQYTPEVNRNTYNAPYHKESHNPPPRSSFNQLPAFPPTLPVRRPPSPISHPEPSSQSRNYSTQTPRSPRPRDRTITPPPVSLPPQEYLDLSSQSSDNLESDKLIPKLLVLDLNGALVFRNRSSDGRKSYPRPYLGSFLEYLFLPTPKEEKRGWEVFVWSSAQPHNVRGMVEHAFGPRFIEGIWEPDTQRGRIAKENGEGRLLGVWARDKMGLKESDYSRKVQTTKDLRKVLDHLRHPPTEVNKPPYEFDERTIVLLDDSPLKAIYQPFNQVVIPEYGKEEYQNSKSIAGLIDSGIGSENDGMDRTLLAVIGILDGLKNISNVPSWIRYGGLTDLTMNQTEDSDIKVENLPSHDDFKHWFEDEKIFDNWVEKGKQALAERGIEVKHGILPDNSQPSEQNSKPSSPRTKRHSPTRSFGKRGYHTNNGIDDDEVSSSEPQTGGSRELKPLDITKYLDELISQTSSLTIQQKNSLISARKVISDLNPNAAIPPISVEHQIPENTDNALGRGRNTEPSKGGKAKKMIGKSKKPKKITRAQIEYEAARKVDPTLSKRKFKAMKVVDAIKLAQQDQSNHNEEQESEDEFSNDDLEEISEEDFNRNLSVESAGHEDIQQRIGNGRRSIAQGSDVSRGSEEREKDESSKKLRSDSWSGHD</sequence>
<feature type="compositionally biased region" description="Basic and acidic residues" evidence="1">
    <location>
        <begin position="97"/>
        <end position="107"/>
    </location>
</feature>
<feature type="compositionally biased region" description="Polar residues" evidence="1">
    <location>
        <begin position="521"/>
        <end position="535"/>
    </location>
</feature>
<feature type="compositionally biased region" description="Basic and acidic residues" evidence="1">
    <location>
        <begin position="50"/>
        <end position="67"/>
    </location>
</feature>
<reference evidence="3 4" key="1">
    <citation type="submission" date="2024-01" db="EMBL/GenBank/DDBJ databases">
        <title>Comparative genomics of Cryptococcus and Kwoniella reveals pathogenesis evolution and contrasting modes of karyotype evolution via chromosome fusion or intercentromeric recombination.</title>
        <authorList>
            <person name="Coelho M.A."/>
            <person name="David-Palma M."/>
            <person name="Shea T."/>
            <person name="Bowers K."/>
            <person name="McGinley-Smith S."/>
            <person name="Mohammad A.W."/>
            <person name="Gnirke A."/>
            <person name="Yurkov A.M."/>
            <person name="Nowrousian M."/>
            <person name="Sun S."/>
            <person name="Cuomo C.A."/>
            <person name="Heitman J."/>
        </authorList>
    </citation>
    <scope>NUCLEOTIDE SEQUENCE [LARGE SCALE GENOMIC DNA]</scope>
    <source>
        <strain evidence="3 4">CBS 6074</strain>
    </source>
</reference>
<feature type="compositionally biased region" description="Polar residues" evidence="1">
    <location>
        <begin position="33"/>
        <end position="49"/>
    </location>
</feature>
<dbReference type="InterPro" id="IPR036412">
    <property type="entry name" value="HAD-like_sf"/>
</dbReference>
<feature type="region of interest" description="Disordered" evidence="1">
    <location>
        <begin position="87"/>
        <end position="107"/>
    </location>
</feature>
<evidence type="ECO:0000259" key="2">
    <source>
        <dbReference type="PROSITE" id="PS50969"/>
    </source>
</evidence>
<evidence type="ECO:0000313" key="4">
    <source>
        <dbReference type="Proteomes" id="UP001355207"/>
    </source>
</evidence>
<feature type="compositionally biased region" description="Pro residues" evidence="1">
    <location>
        <begin position="165"/>
        <end position="181"/>
    </location>
</feature>
<feature type="region of interest" description="Disordered" evidence="1">
    <location>
        <begin position="630"/>
        <end position="660"/>
    </location>
</feature>
<name>A0AAX4JQ54_9TREE</name>
<evidence type="ECO:0000256" key="1">
    <source>
        <dbReference type="SAM" id="MobiDB-lite"/>
    </source>
</evidence>
<feature type="region of interest" description="Disordered" evidence="1">
    <location>
        <begin position="516"/>
        <end position="577"/>
    </location>
</feature>
<dbReference type="PANTHER" id="PTHR12210">
    <property type="entry name" value="DULLARD PROTEIN PHOSPHATASE"/>
    <property type="match status" value="1"/>
</dbReference>
<dbReference type="InterPro" id="IPR023214">
    <property type="entry name" value="HAD_sf"/>
</dbReference>
<feature type="compositionally biased region" description="Basic and acidic residues" evidence="1">
    <location>
        <begin position="759"/>
        <end position="782"/>
    </location>
</feature>
<dbReference type="SUPFAM" id="SSF56784">
    <property type="entry name" value="HAD-like"/>
    <property type="match status" value="1"/>
</dbReference>
<feature type="compositionally biased region" description="Basic residues" evidence="1">
    <location>
        <begin position="536"/>
        <end position="551"/>
    </location>
</feature>
<feature type="compositionally biased region" description="Polar residues" evidence="1">
    <location>
        <begin position="133"/>
        <end position="144"/>
    </location>
</feature>
<feature type="region of interest" description="Disordered" evidence="1">
    <location>
        <begin position="133"/>
        <end position="227"/>
    </location>
</feature>
<feature type="region of interest" description="Disordered" evidence="1">
    <location>
        <begin position="26"/>
        <end position="67"/>
    </location>
</feature>
<dbReference type="Proteomes" id="UP001355207">
    <property type="component" value="Chromosome 3"/>
</dbReference>
<dbReference type="Gene3D" id="3.40.50.1000">
    <property type="entry name" value="HAD superfamily/HAD-like"/>
    <property type="match status" value="1"/>
</dbReference>
<dbReference type="AlphaFoldDB" id="A0AAX4JQ54"/>
<dbReference type="EMBL" id="CP144100">
    <property type="protein sequence ID" value="WWC87509.1"/>
    <property type="molecule type" value="Genomic_DNA"/>
</dbReference>
<dbReference type="RefSeq" id="XP_066074272.1">
    <property type="nucleotide sequence ID" value="XM_066218175.1"/>
</dbReference>
<dbReference type="InterPro" id="IPR050365">
    <property type="entry name" value="TIM50"/>
</dbReference>
<organism evidence="3 4">
    <name type="scientific">Kwoniella dendrophila CBS 6074</name>
    <dbReference type="NCBI Taxonomy" id="1295534"/>
    <lineage>
        <taxon>Eukaryota</taxon>
        <taxon>Fungi</taxon>
        <taxon>Dikarya</taxon>
        <taxon>Basidiomycota</taxon>
        <taxon>Agaricomycotina</taxon>
        <taxon>Tremellomycetes</taxon>
        <taxon>Tremellales</taxon>
        <taxon>Cryptococcaceae</taxon>
        <taxon>Kwoniella</taxon>
    </lineage>
</organism>
<gene>
    <name evidence="3" type="ORF">L201_002399</name>
</gene>
<dbReference type="GeneID" id="91093071"/>
<feature type="compositionally biased region" description="Acidic residues" evidence="1">
    <location>
        <begin position="707"/>
        <end position="724"/>
    </location>
</feature>
<keyword evidence="4" id="KW-1185">Reference proteome</keyword>
<protein>
    <recommendedName>
        <fullName evidence="2">FCP1 homology domain-containing protein</fullName>
    </recommendedName>
</protein>
<feature type="compositionally biased region" description="Basic residues" evidence="1">
    <location>
        <begin position="647"/>
        <end position="660"/>
    </location>
</feature>
<feature type="region of interest" description="Disordered" evidence="1">
    <location>
        <begin position="697"/>
        <end position="782"/>
    </location>
</feature>
<proteinExistence type="predicted"/>